<reference evidence="6" key="1">
    <citation type="submission" date="2013-12" db="EMBL/GenBank/DDBJ databases">
        <authorList>
            <person name="Omoto C.K."/>
            <person name="Sibley D."/>
            <person name="Venepally P."/>
            <person name="Hadjithomas M."/>
            <person name="Karamycheva S."/>
            <person name="Brunk B."/>
            <person name="Roos D."/>
            <person name="Caler E."/>
            <person name="Lorenzi H."/>
        </authorList>
    </citation>
    <scope>NUCLEOTIDE SEQUENCE</scope>
</reference>
<feature type="region of interest" description="Disordered" evidence="4">
    <location>
        <begin position="1"/>
        <end position="148"/>
    </location>
</feature>
<comment type="caution">
    <text evidence="6">The sequence shown here is derived from an EMBL/GenBank/DDBJ whole genome shotgun (WGS) entry which is preliminary data.</text>
</comment>
<feature type="compositionally biased region" description="Basic and acidic residues" evidence="4">
    <location>
        <begin position="25"/>
        <end position="47"/>
    </location>
</feature>
<proteinExistence type="predicted"/>
<gene>
    <name evidence="6" type="ORF">GNI_067840</name>
</gene>
<evidence type="ECO:0000256" key="1">
    <source>
        <dbReference type="ARBA" id="ARBA00022723"/>
    </source>
</evidence>
<dbReference type="PANTHER" id="PTHR47636:SF1">
    <property type="entry name" value="TRANSCRIPTIONAL REGULATORY PROTEIN RCO1"/>
    <property type="match status" value="1"/>
</dbReference>
<dbReference type="PANTHER" id="PTHR47636">
    <property type="entry name" value="TRANSCRIPTIONAL REGULATORY PROTEIN RCO1"/>
    <property type="match status" value="1"/>
</dbReference>
<evidence type="ECO:0000256" key="3">
    <source>
        <dbReference type="ARBA" id="ARBA00022833"/>
    </source>
</evidence>
<dbReference type="GO" id="GO:0008270">
    <property type="term" value="F:zinc ion binding"/>
    <property type="evidence" value="ECO:0007669"/>
    <property type="project" value="UniProtKB-KW"/>
</dbReference>
<dbReference type="GeneID" id="22912490"/>
<name>A0A023B7L0_GRENI</name>
<dbReference type="InterPro" id="IPR013083">
    <property type="entry name" value="Znf_RING/FYVE/PHD"/>
</dbReference>
<evidence type="ECO:0000313" key="7">
    <source>
        <dbReference type="Proteomes" id="UP000019763"/>
    </source>
</evidence>
<evidence type="ECO:0000256" key="4">
    <source>
        <dbReference type="SAM" id="MobiDB-lite"/>
    </source>
</evidence>
<dbReference type="GO" id="GO:0006357">
    <property type="term" value="P:regulation of transcription by RNA polymerase II"/>
    <property type="evidence" value="ECO:0007669"/>
    <property type="project" value="TreeGrafter"/>
</dbReference>
<dbReference type="Gene3D" id="3.30.40.10">
    <property type="entry name" value="Zinc/RING finger domain, C3HC4 (zinc finger)"/>
    <property type="match status" value="1"/>
</dbReference>
<dbReference type="InterPro" id="IPR031724">
    <property type="entry name" value="EELM2"/>
</dbReference>
<keyword evidence="7" id="KW-1185">Reference proteome</keyword>
<evidence type="ECO:0000313" key="6">
    <source>
        <dbReference type="EMBL" id="EZG67544.1"/>
    </source>
</evidence>
<feature type="compositionally biased region" description="Acidic residues" evidence="4">
    <location>
        <begin position="392"/>
        <end position="402"/>
    </location>
</feature>
<dbReference type="GO" id="GO:0032221">
    <property type="term" value="C:Rpd3S complex"/>
    <property type="evidence" value="ECO:0007669"/>
    <property type="project" value="TreeGrafter"/>
</dbReference>
<evidence type="ECO:0000256" key="2">
    <source>
        <dbReference type="ARBA" id="ARBA00022771"/>
    </source>
</evidence>
<protein>
    <recommendedName>
        <fullName evidence="5">Zinc finger PHD-type domain-containing protein</fullName>
    </recommendedName>
</protein>
<dbReference type="SMART" id="SM00249">
    <property type="entry name" value="PHD"/>
    <property type="match status" value="1"/>
</dbReference>
<keyword evidence="2" id="KW-0863">Zinc-finger</keyword>
<feature type="compositionally biased region" description="Basic and acidic residues" evidence="4">
    <location>
        <begin position="66"/>
        <end position="143"/>
    </location>
</feature>
<feature type="domain" description="Zinc finger PHD-type" evidence="5">
    <location>
        <begin position="210"/>
        <end position="291"/>
    </location>
</feature>
<dbReference type="InterPro" id="IPR011011">
    <property type="entry name" value="Znf_FYVE_PHD"/>
</dbReference>
<dbReference type="RefSeq" id="XP_011130205.1">
    <property type="nucleotide sequence ID" value="XM_011131903.1"/>
</dbReference>
<dbReference type="Proteomes" id="UP000019763">
    <property type="component" value="Unassembled WGS sequence"/>
</dbReference>
<dbReference type="InterPro" id="IPR001965">
    <property type="entry name" value="Znf_PHD"/>
</dbReference>
<feature type="region of interest" description="Disordered" evidence="4">
    <location>
        <begin position="383"/>
        <end position="457"/>
    </location>
</feature>
<keyword evidence="1" id="KW-0479">Metal-binding</keyword>
<accession>A0A023B7L0</accession>
<dbReference type="InterPro" id="IPR052819">
    <property type="entry name" value="Chromatin_regulatory_protein"/>
</dbReference>
<dbReference type="Pfam" id="PF15863">
    <property type="entry name" value="EELM2"/>
    <property type="match status" value="1"/>
</dbReference>
<sequence length="660" mass="73161">MDDAGRPSRRSAAKKPQTAAKKRKSPDETDHVKITDKKAKLEQDELLRQQAAAAAAATEGDSSQESVKHSDSDVKSDDKLDAGKQDGGKQDGGKQDGGKQEGGKQDGAKQDGGKQDGGKTAEAKTDVKTERRPTRKPATERAGGRGTVRAAAVVTPAPILRPPKGMEMDFGLHTGHLESPLMTFESTVRALIKTLKHGSEIALPTQNMSSCADCRGGGDLLCCDCCQFSFHVDCLEPLERGSFLQAPLRKQGLKDTDGRDGGRENGRGRESRTDVADFLLTDSEWYCPYCLSVPVQRYWKRGVPQFMKSFTGFPDEVTEGYHSESHRGGVLGRWCDDVQEFMSSLGPDDVEIFPPHILLAMTGIRRAIQRLGPTFQVETKAEVEKLQKEEQEAATEDEDMAEPDVKDETGARKASIMKGKDRNIPSDEVLSETEVRKPKPAERSRRGRAKTIVPTPDEPEQLETARMNIGANFQVPGIHKFLSEALDFGCNYAALDHHSVYAYLPRDSRSFIPVTRCSAKNTCRLVYSVSELQKKQAEILQLTEGDNDPARLNCTIPLADDELNLYCHQALTMWPAWIQWPSSPEYALKILHHCRYDAREALRLLCTDGMQFKPICDPPVRPYMNKWKPRDKRGMISAIPFPMPSTALSFAGLKDVDDRS</sequence>
<keyword evidence="3" id="KW-0862">Zinc</keyword>
<dbReference type="SUPFAM" id="SSF57903">
    <property type="entry name" value="FYVE/PHD zinc finger"/>
    <property type="match status" value="1"/>
</dbReference>
<evidence type="ECO:0000259" key="5">
    <source>
        <dbReference type="SMART" id="SM00249"/>
    </source>
</evidence>
<dbReference type="eggNOG" id="ENOG502SPY2">
    <property type="taxonomic scope" value="Eukaryota"/>
</dbReference>
<dbReference type="AlphaFoldDB" id="A0A023B7L0"/>
<dbReference type="OrthoDB" id="5876363at2759"/>
<feature type="region of interest" description="Disordered" evidence="4">
    <location>
        <begin position="249"/>
        <end position="271"/>
    </location>
</feature>
<organism evidence="6 7">
    <name type="scientific">Gregarina niphandrodes</name>
    <name type="common">Septate eugregarine</name>
    <dbReference type="NCBI Taxonomy" id="110365"/>
    <lineage>
        <taxon>Eukaryota</taxon>
        <taxon>Sar</taxon>
        <taxon>Alveolata</taxon>
        <taxon>Apicomplexa</taxon>
        <taxon>Conoidasida</taxon>
        <taxon>Gregarinasina</taxon>
        <taxon>Eugregarinorida</taxon>
        <taxon>Gregarinidae</taxon>
        <taxon>Gregarina</taxon>
    </lineage>
</organism>
<feature type="compositionally biased region" description="Basic and acidic residues" evidence="4">
    <location>
        <begin position="252"/>
        <end position="271"/>
    </location>
</feature>
<dbReference type="EMBL" id="AFNH02000510">
    <property type="protein sequence ID" value="EZG67544.1"/>
    <property type="molecule type" value="Genomic_DNA"/>
</dbReference>
<feature type="compositionally biased region" description="Basic and acidic residues" evidence="4">
    <location>
        <begin position="433"/>
        <end position="444"/>
    </location>
</feature>
<dbReference type="VEuPathDB" id="CryptoDB:GNI_067840"/>